<accession>A0A6P6IDQ3</accession>
<evidence type="ECO:0000256" key="6">
    <source>
        <dbReference type="ARBA" id="ARBA00082385"/>
    </source>
</evidence>
<evidence type="ECO:0000259" key="10">
    <source>
        <dbReference type="PROSITE" id="PS50071"/>
    </source>
</evidence>
<evidence type="ECO:0000256" key="3">
    <source>
        <dbReference type="ARBA" id="ARBA00023242"/>
    </source>
</evidence>
<keyword evidence="3 7" id="KW-0539">Nucleus</keyword>
<keyword evidence="1 7" id="KW-0238">DNA-binding</keyword>
<feature type="compositionally biased region" description="Basic and acidic residues" evidence="9">
    <location>
        <begin position="493"/>
        <end position="506"/>
    </location>
</feature>
<dbReference type="PANTHER" id="PTHR24331:SF4">
    <property type="entry name" value="HOMEOBOX PROTEIN DBX2"/>
    <property type="match status" value="1"/>
</dbReference>
<evidence type="ECO:0000256" key="1">
    <source>
        <dbReference type="ARBA" id="ARBA00023125"/>
    </source>
</evidence>
<dbReference type="SMART" id="SM00389">
    <property type="entry name" value="HOX"/>
    <property type="match status" value="1"/>
</dbReference>
<dbReference type="PROSITE" id="PS50071">
    <property type="entry name" value="HOMEOBOX_2"/>
    <property type="match status" value="1"/>
</dbReference>
<feature type="region of interest" description="Disordered" evidence="9">
    <location>
        <begin position="139"/>
        <end position="196"/>
    </location>
</feature>
<reference evidence="12" key="1">
    <citation type="submission" date="2025-08" db="UniProtKB">
        <authorList>
            <consortium name="RefSeq"/>
        </authorList>
    </citation>
    <scope>IDENTIFICATION</scope>
    <source>
        <tissue evidence="12">Blood</tissue>
    </source>
</reference>
<comment type="subcellular location">
    <subcellularLocation>
        <location evidence="7 8">Nucleus</location>
    </subcellularLocation>
</comment>
<dbReference type="FunFam" id="1.10.10.60:FF:000187">
    <property type="entry name" value="homeobox protein DBX2"/>
    <property type="match status" value="1"/>
</dbReference>
<feature type="region of interest" description="Disordered" evidence="9">
    <location>
        <begin position="484"/>
        <end position="518"/>
    </location>
</feature>
<evidence type="ECO:0000256" key="7">
    <source>
        <dbReference type="PROSITE-ProRule" id="PRU00108"/>
    </source>
</evidence>
<evidence type="ECO:0000256" key="9">
    <source>
        <dbReference type="SAM" id="MobiDB-lite"/>
    </source>
</evidence>
<dbReference type="GO" id="GO:0003677">
    <property type="term" value="F:DNA binding"/>
    <property type="evidence" value="ECO:0007669"/>
    <property type="project" value="UniProtKB-UniRule"/>
</dbReference>
<dbReference type="InterPro" id="IPR001356">
    <property type="entry name" value="HD"/>
</dbReference>
<dbReference type="RefSeq" id="XP_025786305.1">
    <property type="nucleotide sequence ID" value="XM_025930520.1"/>
</dbReference>
<keyword evidence="11" id="KW-1185">Reference proteome</keyword>
<dbReference type="Pfam" id="PF00046">
    <property type="entry name" value="Homeodomain"/>
    <property type="match status" value="1"/>
</dbReference>
<dbReference type="Gene3D" id="1.10.10.60">
    <property type="entry name" value="Homeodomain-like"/>
    <property type="match status" value="1"/>
</dbReference>
<proteinExistence type="inferred from homology"/>
<organism evidence="11 12">
    <name type="scientific">Puma concolor</name>
    <name type="common">Mountain lion</name>
    <name type="synonym">Felis concolor</name>
    <dbReference type="NCBI Taxonomy" id="9696"/>
    <lineage>
        <taxon>Eukaryota</taxon>
        <taxon>Metazoa</taxon>
        <taxon>Chordata</taxon>
        <taxon>Craniata</taxon>
        <taxon>Vertebrata</taxon>
        <taxon>Euteleostomi</taxon>
        <taxon>Mammalia</taxon>
        <taxon>Eutheria</taxon>
        <taxon>Laurasiatheria</taxon>
        <taxon>Carnivora</taxon>
        <taxon>Feliformia</taxon>
        <taxon>Felidae</taxon>
        <taxon>Felinae</taxon>
        <taxon>Puma</taxon>
    </lineage>
</organism>
<dbReference type="GeneID" id="112867530"/>
<dbReference type="InterPro" id="IPR017970">
    <property type="entry name" value="Homeobox_CS"/>
</dbReference>
<dbReference type="InterPro" id="IPR051662">
    <property type="entry name" value="H2.0_Homeobox_NeuralPatt"/>
</dbReference>
<dbReference type="InterPro" id="IPR020479">
    <property type="entry name" value="HD_metazoa"/>
</dbReference>
<dbReference type="CDD" id="cd00086">
    <property type="entry name" value="homeodomain"/>
    <property type="match status" value="1"/>
</dbReference>
<sequence length="541" mass="57888">MLNITRRQENDDSSEWLKSTTEMTGYGKEVEKKESPCTVENVNWCSCCGKQWSAERSPEESAARPRGTPRPRSRALALRGAAWAPELGLRPPGGDERGRFTRPPRPPSRYASPPFAKAQTLGPPLLLAASVTLWAGKRPTPKNNIAPSLLASSVPSPPSRAQRAPVPREAAAGGSGGRERRGPGAARGAGGGRRDAPSAVAAHAGAYWDVVASSALLNFPAAPGFGNLGKSFLIENLLRAGGAPPHALQPPPHHGPASALVAAAAAAATAAGAQVRPLPANPVPLKLCPAAEPVSPGGAPYGTRWAFPRFSPRSTGYARLPGRAPGDRDSTFQPSAPASSKPFFLSASPFYSACCGGSCRRPASPTAFAREENVLSLLTQDSNSKARRGILRRAVFSEDQRKALEKMFQKQKYISKTDRKKLAISLGLKESQVKIWFQNRRMKWRNSKEKEVLSNRCIQEVGLQEDPLSRSALGFPSPCPSLWEVSQQHSSPRWRENSPEPSERLIQESSGTRPPEANSLQGALYLCSEEAGDKGVLTGAV</sequence>
<feature type="DNA-binding region" description="Homeobox" evidence="7">
    <location>
        <begin position="389"/>
        <end position="448"/>
    </location>
</feature>
<feature type="compositionally biased region" description="Basic and acidic residues" evidence="9">
    <location>
        <begin position="1"/>
        <end position="10"/>
    </location>
</feature>
<comment type="similarity">
    <text evidence="4">Belongs to the H2.0 homeobox family.</text>
</comment>
<feature type="domain" description="Homeobox" evidence="10">
    <location>
        <begin position="387"/>
        <end position="447"/>
    </location>
</feature>
<dbReference type="PANTHER" id="PTHR24331">
    <property type="entry name" value="DBX"/>
    <property type="match status" value="1"/>
</dbReference>
<dbReference type="KEGG" id="pcoo:112867530"/>
<evidence type="ECO:0000313" key="11">
    <source>
        <dbReference type="Proteomes" id="UP000515131"/>
    </source>
</evidence>
<dbReference type="InterPro" id="IPR000047">
    <property type="entry name" value="HTH_motif"/>
</dbReference>
<dbReference type="PRINTS" id="PR00031">
    <property type="entry name" value="HTHREPRESSR"/>
</dbReference>
<dbReference type="CTD" id="440097"/>
<evidence type="ECO:0000256" key="2">
    <source>
        <dbReference type="ARBA" id="ARBA00023155"/>
    </source>
</evidence>
<dbReference type="AlphaFoldDB" id="A0A6P6IDQ3"/>
<evidence type="ECO:0000256" key="8">
    <source>
        <dbReference type="RuleBase" id="RU000682"/>
    </source>
</evidence>
<dbReference type="GO" id="GO:0005634">
    <property type="term" value="C:nucleus"/>
    <property type="evidence" value="ECO:0007669"/>
    <property type="project" value="UniProtKB-SubCell"/>
</dbReference>
<feature type="compositionally biased region" description="Low complexity" evidence="9">
    <location>
        <begin position="146"/>
        <end position="172"/>
    </location>
</feature>
<evidence type="ECO:0000313" key="12">
    <source>
        <dbReference type="RefSeq" id="XP_025786305.1"/>
    </source>
</evidence>
<dbReference type="SUPFAM" id="SSF46689">
    <property type="entry name" value="Homeodomain-like"/>
    <property type="match status" value="1"/>
</dbReference>
<protein>
    <recommendedName>
        <fullName evidence="5">Homeobox protein DBX2</fullName>
    </recommendedName>
    <alternativeName>
        <fullName evidence="6">Developing brain homeobox protein 2</fullName>
    </alternativeName>
</protein>
<dbReference type="GO" id="GO:0000981">
    <property type="term" value="F:DNA-binding transcription factor activity, RNA polymerase II-specific"/>
    <property type="evidence" value="ECO:0007669"/>
    <property type="project" value="InterPro"/>
</dbReference>
<dbReference type="Proteomes" id="UP000515131">
    <property type="component" value="Unplaced"/>
</dbReference>
<dbReference type="PROSITE" id="PS00027">
    <property type="entry name" value="HOMEOBOX_1"/>
    <property type="match status" value="1"/>
</dbReference>
<evidence type="ECO:0000256" key="4">
    <source>
        <dbReference type="ARBA" id="ARBA00038504"/>
    </source>
</evidence>
<evidence type="ECO:0000256" key="5">
    <source>
        <dbReference type="ARBA" id="ARBA00072002"/>
    </source>
</evidence>
<feature type="region of interest" description="Disordered" evidence="9">
    <location>
        <begin position="1"/>
        <end position="35"/>
    </location>
</feature>
<keyword evidence="2 7" id="KW-0371">Homeobox</keyword>
<gene>
    <name evidence="12" type="primary">DBX2</name>
</gene>
<dbReference type="PRINTS" id="PR00024">
    <property type="entry name" value="HOMEOBOX"/>
</dbReference>
<feature type="region of interest" description="Disordered" evidence="9">
    <location>
        <begin position="52"/>
        <end position="117"/>
    </location>
</feature>
<dbReference type="InterPro" id="IPR009057">
    <property type="entry name" value="Homeodomain-like_sf"/>
</dbReference>
<name>A0A6P6IDQ3_PUMCO</name>